<evidence type="ECO:0000313" key="4">
    <source>
        <dbReference type="Proteomes" id="UP000193801"/>
    </source>
</evidence>
<dbReference type="Proteomes" id="UP000193801">
    <property type="component" value="Unassembled WGS sequence"/>
</dbReference>
<keyword evidence="4" id="KW-1185">Reference proteome</keyword>
<proteinExistence type="predicted"/>
<dbReference type="Proteomes" id="UP000193285">
    <property type="component" value="Unassembled WGS sequence"/>
</dbReference>
<organism evidence="2 3">
    <name type="scientific">Mycobacterium paraense</name>
    <dbReference type="NCBI Taxonomy" id="767916"/>
    <lineage>
        <taxon>Bacteria</taxon>
        <taxon>Bacillati</taxon>
        <taxon>Actinomycetota</taxon>
        <taxon>Actinomycetes</taxon>
        <taxon>Mycobacteriales</taxon>
        <taxon>Mycobacteriaceae</taxon>
        <taxon>Mycobacterium</taxon>
        <taxon>Mycobacterium simiae complex</taxon>
    </lineage>
</organism>
<comment type="caution">
    <text evidence="2">The sequence shown here is derived from an EMBL/GenBank/DDBJ whole genome shotgun (WGS) entry which is preliminary data.</text>
</comment>
<accession>A0A1X2A5R4</accession>
<reference evidence="1" key="3">
    <citation type="submission" date="2016-01" db="EMBL/GenBank/DDBJ databases">
        <authorList>
            <person name="Ana R.F.D.C."/>
            <person name="Tarcisio F."/>
            <person name="Maria L.L."/>
            <person name="Monica P."/>
            <person name="Wana L.O.D.C."/>
            <person name="Elisabetta G."/>
            <person name="Jeann R.D.C.B."/>
            <person name="Veronica D.S."/>
            <person name="Karla V.B.L."/>
            <person name="Roberto B."/>
            <person name="Antonella G."/>
            <person name="Anna F."/>
            <person name="Alessandro M."/>
            <person name="Pamela F."/>
            <person name="Francesca D.L."/>
            <person name="Giulia F.S."/>
            <person name="Sara T."/>
            <person name="Fabio R."/>
            <person name="Olivier J."/>
            <person name="Nicola S."/>
            <person name="Enrico T."/>
        </authorList>
    </citation>
    <scope>NUCLEOTIDE SEQUENCE</scope>
    <source>
        <strain evidence="1">FI-07156</strain>
    </source>
</reference>
<dbReference type="OrthoDB" id="4736258at2"/>
<reference evidence="2" key="2">
    <citation type="submission" date="2016-01" db="EMBL/GenBank/DDBJ databases">
        <authorList>
            <person name="Oliw E.H."/>
        </authorList>
    </citation>
    <scope>NUCLEOTIDE SEQUENCE</scope>
    <source>
        <strain evidence="2">IEC33</strain>
    </source>
</reference>
<dbReference type="AlphaFoldDB" id="A0A1X2A5R4"/>
<dbReference type="EMBL" id="LQPN01000066">
    <property type="protein sequence ID" value="ORW40820.1"/>
    <property type="molecule type" value="Genomic_DNA"/>
</dbReference>
<evidence type="ECO:0000313" key="1">
    <source>
        <dbReference type="EMBL" id="ORW34304.1"/>
    </source>
</evidence>
<dbReference type="EMBL" id="LQPK01000001">
    <property type="protein sequence ID" value="ORW34304.1"/>
    <property type="molecule type" value="Genomic_DNA"/>
</dbReference>
<reference evidence="3 4" key="1">
    <citation type="journal article" date="2015" name="Emerg. Microbes Infect.">
        <title>Characterization of 17 strains belonging to the Mycobacterium simiae complex and description of Mycobacterium paraense sp. nov.</title>
        <authorList>
            <person name="Fusco da Costa A.R."/>
            <person name="Fedrizzi T."/>
            <person name="Lopes M.L."/>
            <person name="Pecorari M."/>
            <person name="Oliveira da Costa W.L."/>
            <person name="Giacobazzi E."/>
            <person name="da Costa Bahia J.R."/>
            <person name="De Sanctis V."/>
            <person name="Batista Lima K.V."/>
            <person name="Bertorelli R."/>
            <person name="Grottola A."/>
            <person name="Fabio A."/>
            <person name="Mariottini A."/>
            <person name="Ferretti P."/>
            <person name="Di Leva F."/>
            <person name="Fregni Serpini G."/>
            <person name="Tagliazucchi S."/>
            <person name="Rumpianesi F."/>
            <person name="Jousson O."/>
            <person name="Segata N."/>
            <person name="Tortoli E."/>
        </authorList>
    </citation>
    <scope>NUCLEOTIDE SEQUENCE [LARGE SCALE GENOMIC DNA]</scope>
    <source>
        <strain evidence="1 4">FI-07156</strain>
        <strain evidence="2 3">IEC33</strain>
    </source>
</reference>
<evidence type="ECO:0000313" key="3">
    <source>
        <dbReference type="Proteomes" id="UP000193285"/>
    </source>
</evidence>
<dbReference type="STRING" id="767916.AWB91_01755"/>
<protein>
    <submittedName>
        <fullName evidence="2">Uncharacterized protein</fullName>
    </submittedName>
</protein>
<sequence length="92" mass="10038">MYSATWRPHWPQRGPTNTVYQLTDCLHDGHTARVAAHEITATVSAWLSELGAHSPLVDDFERAVRGGDWARAYAIGERLSVRVAVAGPGIEG</sequence>
<gene>
    <name evidence="2" type="ORF">AWB90_23165</name>
    <name evidence="1" type="ORF">AWB91_01755</name>
</gene>
<dbReference type="RefSeq" id="WP_085103028.1">
    <property type="nucleotide sequence ID" value="NZ_LQPK01000001.1"/>
</dbReference>
<name>A0A1X2A5R4_9MYCO</name>
<evidence type="ECO:0000313" key="2">
    <source>
        <dbReference type="EMBL" id="ORW40820.1"/>
    </source>
</evidence>